<comment type="caution">
    <text evidence="7">The sequence shown here is derived from an EMBL/GenBank/DDBJ whole genome shotgun (WGS) entry which is preliminary data.</text>
</comment>
<evidence type="ECO:0000313" key="7">
    <source>
        <dbReference type="EMBL" id="KAG2175459.1"/>
    </source>
</evidence>
<dbReference type="EMBL" id="JAEPQZ010000011">
    <property type="protein sequence ID" value="KAG2175459.1"/>
    <property type="molecule type" value="Genomic_DNA"/>
</dbReference>
<protein>
    <recommendedName>
        <fullName evidence="6">Vps72/YL1 C-terminal domain-containing protein</fullName>
    </recommendedName>
</protein>
<comment type="subcellular location">
    <subcellularLocation>
        <location evidence="1">Nucleus</location>
    </subcellularLocation>
</comment>
<feature type="region of interest" description="Disordered" evidence="5">
    <location>
        <begin position="1"/>
        <end position="24"/>
    </location>
</feature>
<dbReference type="InterPro" id="IPR013272">
    <property type="entry name" value="Vps72/YL1_C"/>
</dbReference>
<feature type="non-terminal residue" evidence="7">
    <location>
        <position position="1"/>
    </location>
</feature>
<accession>A0A8H7PL49</accession>
<organism evidence="7 8">
    <name type="scientific">Mortierella isabellina</name>
    <name type="common">Filamentous fungus</name>
    <name type="synonym">Umbelopsis isabellina</name>
    <dbReference type="NCBI Taxonomy" id="91625"/>
    <lineage>
        <taxon>Eukaryota</taxon>
        <taxon>Fungi</taxon>
        <taxon>Fungi incertae sedis</taxon>
        <taxon>Mucoromycota</taxon>
        <taxon>Mucoromycotina</taxon>
        <taxon>Umbelopsidomycetes</taxon>
        <taxon>Umbelopsidales</taxon>
        <taxon>Umbelopsidaceae</taxon>
        <taxon>Umbelopsis</taxon>
    </lineage>
</organism>
<name>A0A8H7PL49_MORIS</name>
<proteinExistence type="predicted"/>
<evidence type="ECO:0000313" key="8">
    <source>
        <dbReference type="Proteomes" id="UP000654370"/>
    </source>
</evidence>
<dbReference type="InterPro" id="IPR029525">
    <property type="entry name" value="INO80C/Ies6"/>
</dbReference>
<dbReference type="PANTHER" id="PTHR31200">
    <property type="entry name" value="INO80 COMPLEX SUBUNIT C"/>
    <property type="match status" value="1"/>
</dbReference>
<evidence type="ECO:0000259" key="6">
    <source>
        <dbReference type="SMART" id="SM00993"/>
    </source>
</evidence>
<evidence type="ECO:0000256" key="1">
    <source>
        <dbReference type="ARBA" id="ARBA00004123"/>
    </source>
</evidence>
<keyword evidence="2" id="KW-0805">Transcription regulation</keyword>
<dbReference type="GO" id="GO:0006338">
    <property type="term" value="P:chromatin remodeling"/>
    <property type="evidence" value="ECO:0007669"/>
    <property type="project" value="InterPro"/>
</dbReference>
<dbReference type="SMART" id="SM00993">
    <property type="entry name" value="YL1_C"/>
    <property type="match status" value="1"/>
</dbReference>
<keyword evidence="4" id="KW-0539">Nucleus</keyword>
<dbReference type="GO" id="GO:0031011">
    <property type="term" value="C:Ino80 complex"/>
    <property type="evidence" value="ECO:0007669"/>
    <property type="project" value="InterPro"/>
</dbReference>
<gene>
    <name evidence="7" type="ORF">INT43_001106</name>
</gene>
<keyword evidence="8" id="KW-1185">Reference proteome</keyword>
<reference evidence="7" key="1">
    <citation type="submission" date="2020-12" db="EMBL/GenBank/DDBJ databases">
        <title>Metabolic potential, ecology and presence of endohyphal bacteria is reflected in genomic diversity of Mucoromycotina.</title>
        <authorList>
            <person name="Muszewska A."/>
            <person name="Okrasinska A."/>
            <person name="Steczkiewicz K."/>
            <person name="Drgas O."/>
            <person name="Orlowska M."/>
            <person name="Perlinska-Lenart U."/>
            <person name="Aleksandrzak-Piekarczyk T."/>
            <person name="Szatraj K."/>
            <person name="Zielenkiewicz U."/>
            <person name="Pilsyk S."/>
            <person name="Malc E."/>
            <person name="Mieczkowski P."/>
            <person name="Kruszewska J.S."/>
            <person name="Biernat P."/>
            <person name="Pawlowska J."/>
        </authorList>
    </citation>
    <scope>NUCLEOTIDE SEQUENCE</scope>
    <source>
        <strain evidence="7">WA0000067209</strain>
    </source>
</reference>
<sequence length="136" mass="14985">TASTASSVQNSVSRSVTPQSVDSTGTSLLNLLQQPRPFKNKKYAAPKKARSLKQLLTQEKQPDFNVDIPTYQNIESPPSVRPLKKYCDITGLDARYTDPKTGLRYHNAEIFQFIKGLGVSSVQAYLGSRNAAVVLK</sequence>
<keyword evidence="3" id="KW-0804">Transcription</keyword>
<dbReference type="PANTHER" id="PTHR31200:SF1">
    <property type="entry name" value="INO80 COMPLEX SUBUNIT C"/>
    <property type="match status" value="1"/>
</dbReference>
<evidence type="ECO:0000256" key="5">
    <source>
        <dbReference type="SAM" id="MobiDB-lite"/>
    </source>
</evidence>
<evidence type="ECO:0000256" key="3">
    <source>
        <dbReference type="ARBA" id="ARBA00023163"/>
    </source>
</evidence>
<evidence type="ECO:0000256" key="2">
    <source>
        <dbReference type="ARBA" id="ARBA00023015"/>
    </source>
</evidence>
<dbReference type="Proteomes" id="UP000654370">
    <property type="component" value="Unassembled WGS sequence"/>
</dbReference>
<evidence type="ECO:0000256" key="4">
    <source>
        <dbReference type="ARBA" id="ARBA00023242"/>
    </source>
</evidence>
<dbReference type="Pfam" id="PF08265">
    <property type="entry name" value="YL1_C"/>
    <property type="match status" value="1"/>
</dbReference>
<dbReference type="OrthoDB" id="49520at2759"/>
<dbReference type="AlphaFoldDB" id="A0A8H7PL49"/>
<feature type="domain" description="Vps72/YL1 C-terminal" evidence="6">
    <location>
        <begin position="85"/>
        <end position="114"/>
    </location>
</feature>